<dbReference type="AlphaFoldDB" id="A0A5Q2RGJ4"/>
<dbReference type="KEGG" id="atq:GH723_01765"/>
<dbReference type="Proteomes" id="UP000334019">
    <property type="component" value="Chromosome"/>
</dbReference>
<organism evidence="2 3">
    <name type="scientific">Actinomarinicola tropica</name>
    <dbReference type="NCBI Taxonomy" id="2789776"/>
    <lineage>
        <taxon>Bacteria</taxon>
        <taxon>Bacillati</taxon>
        <taxon>Actinomycetota</taxon>
        <taxon>Acidimicrobiia</taxon>
        <taxon>Acidimicrobiales</taxon>
        <taxon>Iamiaceae</taxon>
        <taxon>Actinomarinicola</taxon>
    </lineage>
</organism>
<evidence type="ECO:0000313" key="3">
    <source>
        <dbReference type="Proteomes" id="UP000334019"/>
    </source>
</evidence>
<proteinExistence type="predicted"/>
<keyword evidence="3" id="KW-1185">Reference proteome</keyword>
<name>A0A5Q2RGJ4_9ACTN</name>
<feature type="region of interest" description="Disordered" evidence="1">
    <location>
        <begin position="1"/>
        <end position="29"/>
    </location>
</feature>
<evidence type="ECO:0008006" key="4">
    <source>
        <dbReference type="Google" id="ProtNLM"/>
    </source>
</evidence>
<accession>A0A5Q2RGJ4</accession>
<protein>
    <recommendedName>
        <fullName evidence="4">Nuclear transport factor 2 family protein</fullName>
    </recommendedName>
</protein>
<evidence type="ECO:0000256" key="1">
    <source>
        <dbReference type="SAM" id="MobiDB-lite"/>
    </source>
</evidence>
<evidence type="ECO:0000313" key="2">
    <source>
        <dbReference type="EMBL" id="QGG93932.1"/>
    </source>
</evidence>
<dbReference type="EMBL" id="CP045851">
    <property type="protein sequence ID" value="QGG93932.1"/>
    <property type="molecule type" value="Genomic_DNA"/>
</dbReference>
<dbReference type="RefSeq" id="WP_153758038.1">
    <property type="nucleotide sequence ID" value="NZ_CP045851.1"/>
</dbReference>
<gene>
    <name evidence="2" type="ORF">GH723_01765</name>
</gene>
<sequence>MPSSTSSTSTTSTSTTTTAPAPEFEPLLADPSLTPEEQVEQAYLFSWDIYLDAVERGDTSFLHLAYADEALDLVASEVERLSSAGQMVLGSVGHDYAITETAEGEVVVLDAYTNHLVLHDAVTGQPLESDPNTTNEQFFAMRKVGDAWLVVDIFGGE</sequence>
<feature type="compositionally biased region" description="Low complexity" evidence="1">
    <location>
        <begin position="1"/>
        <end position="18"/>
    </location>
</feature>
<reference evidence="2 3" key="1">
    <citation type="submission" date="2019-11" db="EMBL/GenBank/DDBJ databases">
        <authorList>
            <person name="He Y."/>
        </authorList>
    </citation>
    <scope>NUCLEOTIDE SEQUENCE [LARGE SCALE GENOMIC DNA]</scope>
    <source>
        <strain evidence="2 3">SCSIO 58843</strain>
    </source>
</reference>